<proteinExistence type="predicted"/>
<protein>
    <submittedName>
        <fullName evidence="1">Uncharacterized protein</fullName>
    </submittedName>
</protein>
<accession>A0ABS4W232</accession>
<keyword evidence="2" id="KW-1185">Reference proteome</keyword>
<evidence type="ECO:0000313" key="1">
    <source>
        <dbReference type="EMBL" id="MBP2370225.1"/>
    </source>
</evidence>
<gene>
    <name evidence="1" type="ORF">JOF36_005921</name>
</gene>
<organism evidence="1 2">
    <name type="scientific">Pseudonocardia parietis</name>
    <dbReference type="NCBI Taxonomy" id="570936"/>
    <lineage>
        <taxon>Bacteria</taxon>
        <taxon>Bacillati</taxon>
        <taxon>Actinomycetota</taxon>
        <taxon>Actinomycetes</taxon>
        <taxon>Pseudonocardiales</taxon>
        <taxon>Pseudonocardiaceae</taxon>
        <taxon>Pseudonocardia</taxon>
    </lineage>
</organism>
<dbReference type="RefSeq" id="WP_210033295.1">
    <property type="nucleotide sequence ID" value="NZ_JAGINU010000001.1"/>
</dbReference>
<name>A0ABS4W232_9PSEU</name>
<comment type="caution">
    <text evidence="1">The sequence shown here is derived from an EMBL/GenBank/DDBJ whole genome shotgun (WGS) entry which is preliminary data.</text>
</comment>
<dbReference type="EMBL" id="JAGINU010000001">
    <property type="protein sequence ID" value="MBP2370225.1"/>
    <property type="molecule type" value="Genomic_DNA"/>
</dbReference>
<dbReference type="Proteomes" id="UP001519295">
    <property type="component" value="Unassembled WGS sequence"/>
</dbReference>
<evidence type="ECO:0000313" key="2">
    <source>
        <dbReference type="Proteomes" id="UP001519295"/>
    </source>
</evidence>
<sequence length="107" mass="10811">MATLATQNIGTGGLGATYSPVTASDKVVPGDGTFLHVKNGSASSVTVELVTPQTVDGLAVADRQVSVPASGDRFIAVPDMYADRTDSGLATVNFLATTSVTVAVLRA</sequence>
<reference evidence="1 2" key="1">
    <citation type="submission" date="2021-03" db="EMBL/GenBank/DDBJ databases">
        <title>Sequencing the genomes of 1000 actinobacteria strains.</title>
        <authorList>
            <person name="Klenk H.-P."/>
        </authorList>
    </citation>
    <scope>NUCLEOTIDE SEQUENCE [LARGE SCALE GENOMIC DNA]</scope>
    <source>
        <strain evidence="1 2">DSM 45256</strain>
    </source>
</reference>